<reference evidence="7" key="1">
    <citation type="submission" date="2016-04" db="EMBL/GenBank/DDBJ databases">
        <authorList>
            <person name="Evans L.H."/>
            <person name="Alamgir A."/>
            <person name="Owens N."/>
            <person name="Weber N.D."/>
            <person name="Virtaneva K."/>
            <person name="Barbian K."/>
            <person name="Babar A."/>
            <person name="Rosenke K."/>
        </authorList>
    </citation>
    <scope>NUCLEOTIDE SEQUENCE [LARGE SCALE GENOMIC DNA]</scope>
    <source>
        <strain evidence="7">CBS 101.48</strain>
    </source>
</reference>
<feature type="domain" description="DNA replication helicase" evidence="5">
    <location>
        <begin position="178"/>
        <end position="232"/>
    </location>
</feature>
<name>A0A163KV73_ABSGL</name>
<evidence type="ECO:0000256" key="2">
    <source>
        <dbReference type="ARBA" id="ARBA00022801"/>
    </source>
</evidence>
<dbReference type="Gene3D" id="3.40.50.300">
    <property type="entry name" value="P-loop containing nucleotide triphosphate hydrolases"/>
    <property type="match status" value="1"/>
</dbReference>
<keyword evidence="4" id="KW-0067">ATP-binding</keyword>
<evidence type="ECO:0000256" key="4">
    <source>
        <dbReference type="ARBA" id="ARBA00022840"/>
    </source>
</evidence>
<keyword evidence="3" id="KW-0347">Helicase</keyword>
<feature type="non-terminal residue" evidence="7">
    <location>
        <position position="241"/>
    </location>
</feature>
<dbReference type="SUPFAM" id="SSF52540">
    <property type="entry name" value="P-loop containing nucleoside triphosphate hydrolases"/>
    <property type="match status" value="1"/>
</dbReference>
<evidence type="ECO:0000259" key="5">
    <source>
        <dbReference type="Pfam" id="PF02689"/>
    </source>
</evidence>
<gene>
    <name evidence="7" type="primary">ABSGL_06344.1 scaffold 8224</name>
</gene>
<dbReference type="GO" id="GO:0006260">
    <property type="term" value="P:DNA replication"/>
    <property type="evidence" value="ECO:0007669"/>
    <property type="project" value="TreeGrafter"/>
</dbReference>
<dbReference type="InterPro" id="IPR027417">
    <property type="entry name" value="P-loop_NTPase"/>
</dbReference>
<dbReference type="CDD" id="cd18809">
    <property type="entry name" value="SF1_C_RecD"/>
    <property type="match status" value="1"/>
</dbReference>
<feature type="domain" description="DNA helicase Pif1-like 2B" evidence="6">
    <location>
        <begin position="87"/>
        <end position="129"/>
    </location>
</feature>
<keyword evidence="2" id="KW-0378">Hydrolase</keyword>
<proteinExistence type="predicted"/>
<dbReference type="Pfam" id="PF02689">
    <property type="entry name" value="Herpes_Helicase"/>
    <property type="match status" value="1"/>
</dbReference>
<dbReference type="InParanoid" id="A0A163KV73"/>
<dbReference type="PANTHER" id="PTHR23274">
    <property type="entry name" value="DNA HELICASE-RELATED"/>
    <property type="match status" value="1"/>
</dbReference>
<dbReference type="InterPro" id="IPR049163">
    <property type="entry name" value="Pif1-like_2B_dom"/>
</dbReference>
<dbReference type="InterPro" id="IPR003840">
    <property type="entry name" value="DNA_helicase_dom"/>
</dbReference>
<evidence type="ECO:0000313" key="7">
    <source>
        <dbReference type="EMBL" id="SAM00629.1"/>
    </source>
</evidence>
<sequence length="241" mass="26849">MKIPDRWLLDSENLDNIIKKIYPGLSDASDPTFFAARAILTTKNEFVDRINTEATNRFPGDESIYTSNDCVIDGDDPDADSMNYPVEFLNGCNPSGVPPHSMVIKIGMPLIILRNLDVQNGLCNGTKVYALELWRYSIKVKTYIGGKEFLIPRIHFTSNEGDYPFTLRRRQLPVRPAFAMTIHKSQGQTISHVGVYLNQSVFTHGQLYVALSRATDPSCLFVAVPLSNSSSTSPVAKNVVF</sequence>
<keyword evidence="1" id="KW-0547">Nucleotide-binding</keyword>
<dbReference type="Pfam" id="PF21530">
    <property type="entry name" value="Pif1_2B_dom"/>
    <property type="match status" value="1"/>
</dbReference>
<dbReference type="GO" id="GO:0005657">
    <property type="term" value="C:replication fork"/>
    <property type="evidence" value="ECO:0007669"/>
    <property type="project" value="TreeGrafter"/>
</dbReference>
<keyword evidence="8" id="KW-1185">Reference proteome</keyword>
<dbReference type="GO" id="GO:0004386">
    <property type="term" value="F:helicase activity"/>
    <property type="evidence" value="ECO:0007669"/>
    <property type="project" value="UniProtKB-KW"/>
</dbReference>
<dbReference type="OrthoDB" id="3691720at2759"/>
<dbReference type="GO" id="GO:0005524">
    <property type="term" value="F:ATP binding"/>
    <property type="evidence" value="ECO:0007669"/>
    <property type="project" value="UniProtKB-KW"/>
</dbReference>
<evidence type="ECO:0000259" key="6">
    <source>
        <dbReference type="Pfam" id="PF21530"/>
    </source>
</evidence>
<dbReference type="PANTHER" id="PTHR23274:SF51">
    <property type="entry name" value="OS03G0423850 PROTEIN"/>
    <property type="match status" value="1"/>
</dbReference>
<organism evidence="7">
    <name type="scientific">Absidia glauca</name>
    <name type="common">Pin mould</name>
    <dbReference type="NCBI Taxonomy" id="4829"/>
    <lineage>
        <taxon>Eukaryota</taxon>
        <taxon>Fungi</taxon>
        <taxon>Fungi incertae sedis</taxon>
        <taxon>Mucoromycota</taxon>
        <taxon>Mucoromycotina</taxon>
        <taxon>Mucoromycetes</taxon>
        <taxon>Mucorales</taxon>
        <taxon>Cunninghamellaceae</taxon>
        <taxon>Absidia</taxon>
    </lineage>
</organism>
<evidence type="ECO:0000256" key="3">
    <source>
        <dbReference type="ARBA" id="ARBA00022806"/>
    </source>
</evidence>
<evidence type="ECO:0000313" key="8">
    <source>
        <dbReference type="Proteomes" id="UP000078561"/>
    </source>
</evidence>
<protein>
    <submittedName>
        <fullName evidence="7">Uncharacterized protein</fullName>
    </submittedName>
</protein>
<dbReference type="GO" id="GO:0016787">
    <property type="term" value="F:hydrolase activity"/>
    <property type="evidence" value="ECO:0007669"/>
    <property type="project" value="UniProtKB-KW"/>
</dbReference>
<dbReference type="EMBL" id="LT553353">
    <property type="protein sequence ID" value="SAM00629.1"/>
    <property type="molecule type" value="Genomic_DNA"/>
</dbReference>
<dbReference type="OMA" id="GDETHWI"/>
<evidence type="ECO:0000256" key="1">
    <source>
        <dbReference type="ARBA" id="ARBA00022741"/>
    </source>
</evidence>
<dbReference type="STRING" id="4829.A0A163KV73"/>
<accession>A0A163KV73</accession>
<dbReference type="Proteomes" id="UP000078561">
    <property type="component" value="Unassembled WGS sequence"/>
</dbReference>
<dbReference type="AlphaFoldDB" id="A0A163KV73"/>